<feature type="domain" description="Sugar 3,4-ketoisomerase QdtA cupin" evidence="3">
    <location>
        <begin position="183"/>
        <end position="309"/>
    </location>
</feature>
<gene>
    <name evidence="4" type="ORF">AB0I59_05800</name>
</gene>
<dbReference type="InterPro" id="IPR001451">
    <property type="entry name" value="Hexapep"/>
</dbReference>
<dbReference type="SUPFAM" id="SSF51182">
    <property type="entry name" value="RmlC-like cupins"/>
    <property type="match status" value="1"/>
</dbReference>
<dbReference type="InterPro" id="IPR011004">
    <property type="entry name" value="Trimer_LpxA-like_sf"/>
</dbReference>
<evidence type="ECO:0000256" key="2">
    <source>
        <dbReference type="ARBA" id="ARBA00022737"/>
    </source>
</evidence>
<dbReference type="CDD" id="cd03358">
    <property type="entry name" value="LbH_WxcM_N_like"/>
    <property type="match status" value="1"/>
</dbReference>
<dbReference type="SUPFAM" id="SSF51161">
    <property type="entry name" value="Trimeric LpxA-like enzymes"/>
    <property type="match status" value="1"/>
</dbReference>
<reference evidence="4 5" key="1">
    <citation type="submission" date="2024-06" db="EMBL/GenBank/DDBJ databases">
        <title>The Natural Products Discovery Center: Release of the First 8490 Sequenced Strains for Exploring Actinobacteria Biosynthetic Diversity.</title>
        <authorList>
            <person name="Kalkreuter E."/>
            <person name="Kautsar S.A."/>
            <person name="Yang D."/>
            <person name="Bader C.D."/>
            <person name="Teijaro C.N."/>
            <person name="Fluegel L."/>
            <person name="Davis C.M."/>
            <person name="Simpson J.R."/>
            <person name="Lauterbach L."/>
            <person name="Steele A.D."/>
            <person name="Gui C."/>
            <person name="Meng S."/>
            <person name="Li G."/>
            <person name="Viehrig K."/>
            <person name="Ye F."/>
            <person name="Su P."/>
            <person name="Kiefer A.F."/>
            <person name="Nichols A."/>
            <person name="Cepeda A.J."/>
            <person name="Yan W."/>
            <person name="Fan B."/>
            <person name="Jiang Y."/>
            <person name="Adhikari A."/>
            <person name="Zheng C.-J."/>
            <person name="Schuster L."/>
            <person name="Cowan T.M."/>
            <person name="Smanski M.J."/>
            <person name="Chevrette M.G."/>
            <person name="De Carvalho L.P.S."/>
            <person name="Shen B."/>
        </authorList>
    </citation>
    <scope>NUCLEOTIDE SEQUENCE [LARGE SCALE GENOMIC DNA]</scope>
    <source>
        <strain evidence="4 5">NPDC050100</strain>
    </source>
</reference>
<evidence type="ECO:0000313" key="4">
    <source>
        <dbReference type="EMBL" id="MEV0968128.1"/>
    </source>
</evidence>
<dbReference type="InterPro" id="IPR014710">
    <property type="entry name" value="RmlC-like_jellyroll"/>
</dbReference>
<accession>A0ABV3G923</accession>
<dbReference type="EMBL" id="JBFALK010000002">
    <property type="protein sequence ID" value="MEV0968128.1"/>
    <property type="molecule type" value="Genomic_DNA"/>
</dbReference>
<dbReference type="PANTHER" id="PTHR43300">
    <property type="entry name" value="ACETYLTRANSFERASE"/>
    <property type="match status" value="1"/>
</dbReference>
<name>A0ABV3G923_MICGL</name>
<dbReference type="PROSITE" id="PS00101">
    <property type="entry name" value="HEXAPEP_TRANSFERASES"/>
    <property type="match status" value="1"/>
</dbReference>
<evidence type="ECO:0000256" key="1">
    <source>
        <dbReference type="ARBA" id="ARBA00022679"/>
    </source>
</evidence>
<dbReference type="Pfam" id="PF00132">
    <property type="entry name" value="Hexapep"/>
    <property type="match status" value="3"/>
</dbReference>
<dbReference type="InterPro" id="IPR018357">
    <property type="entry name" value="Hexapep_transf_CS"/>
</dbReference>
<dbReference type="InterPro" id="IPR008894">
    <property type="entry name" value="QdtA_cupin_dom"/>
</dbReference>
<dbReference type="PANTHER" id="PTHR43300:SF4">
    <property type="entry name" value="ACYL-[ACYL-CARRIER-PROTEIN]--UDP-N-ACETYLGLUCOSAMINE O-ACYLTRANSFERASE"/>
    <property type="match status" value="1"/>
</dbReference>
<dbReference type="Pfam" id="PF05523">
    <property type="entry name" value="FdtA"/>
    <property type="match status" value="1"/>
</dbReference>
<dbReference type="InterPro" id="IPR050179">
    <property type="entry name" value="Trans_hexapeptide_repeat"/>
</dbReference>
<keyword evidence="5" id="KW-1185">Reference proteome</keyword>
<dbReference type="CDD" id="cd20292">
    <property type="entry name" value="cupin_QdtA-like"/>
    <property type="match status" value="1"/>
</dbReference>
<proteinExistence type="predicted"/>
<keyword evidence="1" id="KW-0808">Transferase</keyword>
<evidence type="ECO:0000313" key="5">
    <source>
        <dbReference type="Proteomes" id="UP001551675"/>
    </source>
</evidence>
<dbReference type="RefSeq" id="WP_061255464.1">
    <property type="nucleotide sequence ID" value="NZ_JBFALK010000002.1"/>
</dbReference>
<dbReference type="Gene3D" id="2.160.10.10">
    <property type="entry name" value="Hexapeptide repeat proteins"/>
    <property type="match status" value="1"/>
</dbReference>
<sequence length="316" mass="34356">MKQTFVHPQALCESTDIGAGTRVWAFAHVLPGARIGAECNICDGVFVENDVVLGDRVTVKCGVQIWDGITIEDDVFIGPNATFTNDVFPRSKVYPEKPARTVVRSGASIGANSTILPGVEIGTGAMVGAAAVVTRSVPPNAIVVGNPARIKGYVAGGEHLGTPFAGGGTRRTGKVGLGVGAASLHELHVTKDLRGELSVGEFERELPFVPKRYFLVFNVPSMEVRGEHAHRSCEQFLICVRGSCGVLLDDGRNRREVTLDRPSRGVYMPAMIWGTQYRYSPDALLLVFASDYYDPDDYIRSYEEFRRIVSRQPARA</sequence>
<dbReference type="InterPro" id="IPR011051">
    <property type="entry name" value="RmlC_Cupin_sf"/>
</dbReference>
<organism evidence="4 5">
    <name type="scientific">Microtetraspora glauca</name>
    <dbReference type="NCBI Taxonomy" id="1996"/>
    <lineage>
        <taxon>Bacteria</taxon>
        <taxon>Bacillati</taxon>
        <taxon>Actinomycetota</taxon>
        <taxon>Actinomycetes</taxon>
        <taxon>Streptosporangiales</taxon>
        <taxon>Streptosporangiaceae</taxon>
        <taxon>Microtetraspora</taxon>
    </lineage>
</organism>
<evidence type="ECO:0000259" key="3">
    <source>
        <dbReference type="Pfam" id="PF05523"/>
    </source>
</evidence>
<comment type="caution">
    <text evidence="4">The sequence shown here is derived from an EMBL/GenBank/DDBJ whole genome shotgun (WGS) entry which is preliminary data.</text>
</comment>
<keyword evidence="2" id="KW-0677">Repeat</keyword>
<dbReference type="Gene3D" id="2.60.120.10">
    <property type="entry name" value="Jelly Rolls"/>
    <property type="match status" value="1"/>
</dbReference>
<protein>
    <submittedName>
        <fullName evidence="4">WxcM-like domain-containing protein</fullName>
    </submittedName>
</protein>
<dbReference type="Proteomes" id="UP001551675">
    <property type="component" value="Unassembled WGS sequence"/>
</dbReference>